<evidence type="ECO:0000313" key="5">
    <source>
        <dbReference type="Proteomes" id="UP001164929"/>
    </source>
</evidence>
<keyword evidence="1" id="KW-0472">Membrane</keyword>
<evidence type="ECO:0000313" key="4">
    <source>
        <dbReference type="EMBL" id="KAJ6979262.1"/>
    </source>
</evidence>
<feature type="domain" description="DUF4371" evidence="3">
    <location>
        <begin position="1"/>
        <end position="59"/>
    </location>
</feature>
<protein>
    <submittedName>
        <fullName evidence="4">Zinc finger MYM-type protein 1-like</fullName>
    </submittedName>
</protein>
<evidence type="ECO:0000256" key="1">
    <source>
        <dbReference type="SAM" id="Phobius"/>
    </source>
</evidence>
<feature type="domain" description="HAT C-terminal dimerisation" evidence="2">
    <location>
        <begin position="213"/>
        <end position="271"/>
    </location>
</feature>
<name>A0AAD6M7V2_9ROSI</name>
<keyword evidence="1" id="KW-1133">Transmembrane helix</keyword>
<comment type="caution">
    <text evidence="4">The sequence shown here is derived from an EMBL/GenBank/DDBJ whole genome shotgun (WGS) entry which is preliminary data.</text>
</comment>
<keyword evidence="1" id="KW-0812">Transmembrane</keyword>
<dbReference type="InterPro" id="IPR055298">
    <property type="entry name" value="AtLOH3-like"/>
</dbReference>
<dbReference type="GO" id="GO:0046983">
    <property type="term" value="F:protein dimerization activity"/>
    <property type="evidence" value="ECO:0007669"/>
    <property type="project" value="InterPro"/>
</dbReference>
<dbReference type="Pfam" id="PF14291">
    <property type="entry name" value="DUF4371"/>
    <property type="match status" value="1"/>
</dbReference>
<dbReference type="InterPro" id="IPR025398">
    <property type="entry name" value="DUF4371"/>
</dbReference>
<accession>A0AAD6M7V2</accession>
<organism evidence="4 5">
    <name type="scientific">Populus alba x Populus x berolinensis</name>
    <dbReference type="NCBI Taxonomy" id="444605"/>
    <lineage>
        <taxon>Eukaryota</taxon>
        <taxon>Viridiplantae</taxon>
        <taxon>Streptophyta</taxon>
        <taxon>Embryophyta</taxon>
        <taxon>Tracheophyta</taxon>
        <taxon>Spermatophyta</taxon>
        <taxon>Magnoliopsida</taxon>
        <taxon>eudicotyledons</taxon>
        <taxon>Gunneridae</taxon>
        <taxon>Pentapetalae</taxon>
        <taxon>rosids</taxon>
        <taxon>fabids</taxon>
        <taxon>Malpighiales</taxon>
        <taxon>Salicaceae</taxon>
        <taxon>Saliceae</taxon>
        <taxon>Populus</taxon>
    </lineage>
</organism>
<proteinExistence type="predicted"/>
<keyword evidence="5" id="KW-1185">Reference proteome</keyword>
<evidence type="ECO:0000259" key="3">
    <source>
        <dbReference type="Pfam" id="PF14291"/>
    </source>
</evidence>
<gene>
    <name evidence="4" type="ORF">NC653_027423</name>
</gene>
<reference evidence="4" key="1">
    <citation type="journal article" date="2023" name="Mol. Ecol. Resour.">
        <title>Chromosome-level genome assembly of a triploid poplar Populus alba 'Berolinensis'.</title>
        <authorList>
            <person name="Chen S."/>
            <person name="Yu Y."/>
            <person name="Wang X."/>
            <person name="Wang S."/>
            <person name="Zhang T."/>
            <person name="Zhou Y."/>
            <person name="He R."/>
            <person name="Meng N."/>
            <person name="Wang Y."/>
            <person name="Liu W."/>
            <person name="Liu Z."/>
            <person name="Liu J."/>
            <person name="Guo Q."/>
            <person name="Huang H."/>
            <person name="Sederoff R.R."/>
            <person name="Wang G."/>
            <person name="Qu G."/>
            <person name="Chen S."/>
        </authorList>
    </citation>
    <scope>NUCLEOTIDE SEQUENCE</scope>
    <source>
        <strain evidence="4">SC-2020</strain>
    </source>
</reference>
<dbReference type="PANTHER" id="PTHR11697:SF230">
    <property type="entry name" value="ZINC FINGER, MYM DOMAIN CONTAINING 1"/>
    <property type="match status" value="1"/>
</dbReference>
<dbReference type="AlphaFoldDB" id="A0AAD6M7V2"/>
<dbReference type="EMBL" id="JAQIZT010000011">
    <property type="protein sequence ID" value="KAJ6979262.1"/>
    <property type="molecule type" value="Genomic_DNA"/>
</dbReference>
<dbReference type="Proteomes" id="UP001164929">
    <property type="component" value="Chromosome 11"/>
</dbReference>
<dbReference type="PANTHER" id="PTHR11697">
    <property type="entry name" value="GENERAL TRANSCRIPTION FACTOR 2-RELATED ZINC FINGER PROTEIN"/>
    <property type="match status" value="1"/>
</dbReference>
<feature type="transmembrane region" description="Helical" evidence="1">
    <location>
        <begin position="215"/>
        <end position="241"/>
    </location>
</feature>
<dbReference type="InterPro" id="IPR008906">
    <property type="entry name" value="HATC_C_dom"/>
</dbReference>
<evidence type="ECO:0000259" key="2">
    <source>
        <dbReference type="Pfam" id="PF05699"/>
    </source>
</evidence>
<sequence length="295" mass="33552">MAVVIRYVDNNGHIIERFLGIQHVSDTTASSLKAAIEALFSKHGLSISRLRGQGYDGAIGASCKRMEVIREKQYARIIEGLENGEISSGRGLNQETSLRRYGDTRWGSHYITIIRLLAMFSSVLDVLDDRFTETSMELLLCVACLSPNDSFSTFNKEKLIRLALFYPSEFSIVDLMVLGDQLDTYIIDLRGDDEFSSIEGIASLAEKMVKTKKNLIFPLVYMLIKLSLLLPVATATVERVFSAMHIVKSRLRNKMGDKWMNDSLVVYIEKDIFNKIDNEAIMKRFQNMKTRREQL</sequence>
<dbReference type="Pfam" id="PF05699">
    <property type="entry name" value="Dimer_Tnp_hAT"/>
    <property type="match status" value="1"/>
</dbReference>